<gene>
    <name evidence="11" type="ORF">GCM10008023_05400</name>
</gene>
<evidence type="ECO:0000256" key="5">
    <source>
        <dbReference type="ARBA" id="ARBA00022741"/>
    </source>
</evidence>
<evidence type="ECO:0000313" key="12">
    <source>
        <dbReference type="Proteomes" id="UP000652430"/>
    </source>
</evidence>
<evidence type="ECO:0000256" key="3">
    <source>
        <dbReference type="ARBA" id="ARBA00022553"/>
    </source>
</evidence>
<keyword evidence="5" id="KW-0547">Nucleotide-binding</keyword>
<keyword evidence="6" id="KW-0418">Kinase</keyword>
<keyword evidence="7" id="KW-0067">ATP-binding</keyword>
<sequence length="372" mass="38941">MTSILIVDRHSSLRTSLQAAFERDGGACATLDPFVADDAVSSAALKRDGVLVRIDDDAPPRGWEVARQARAANPAVAIGYLSTRGTSDWAASGVPHSVVFAPTSDPIEITAAFLALCRPASIQKAMGEPHGERPSGTARARLGPLGNDLIHGSRRNAMGMMATTIANELTQPLTTIGNYLAVARAVVESRGDSALVLESLQAAIEASRTAGHIIRTLQSLTTRPEARLEQVALTDTLRDAADIVTLGRPDARITLDLPHSLIVLGDRILLQQTLLNLLQNAVEAAAGTPVDILVTASDKGQVVEVCVADSGPGVDRMLLPNVFEPFVTTKADSLGIGLSICKAIIEAQGGVITLRNRATCGAIACFTVPGIA</sequence>
<reference evidence="12" key="1">
    <citation type="journal article" date="2019" name="Int. J. Syst. Evol. Microbiol.">
        <title>The Global Catalogue of Microorganisms (GCM) 10K type strain sequencing project: providing services to taxonomists for standard genome sequencing and annotation.</title>
        <authorList>
            <consortium name="The Broad Institute Genomics Platform"/>
            <consortium name="The Broad Institute Genome Sequencing Center for Infectious Disease"/>
            <person name="Wu L."/>
            <person name="Ma J."/>
        </authorList>
    </citation>
    <scope>NUCLEOTIDE SEQUENCE [LARGE SCALE GENOMIC DNA]</scope>
    <source>
        <strain evidence="12">CGMCC 1.8957</strain>
    </source>
</reference>
<evidence type="ECO:0000256" key="8">
    <source>
        <dbReference type="ARBA" id="ARBA00023012"/>
    </source>
</evidence>
<dbReference type="InterPro" id="IPR005467">
    <property type="entry name" value="His_kinase_dom"/>
</dbReference>
<evidence type="ECO:0000259" key="10">
    <source>
        <dbReference type="PROSITE" id="PS50109"/>
    </source>
</evidence>
<dbReference type="InterPro" id="IPR003594">
    <property type="entry name" value="HATPase_dom"/>
</dbReference>
<organism evidence="11 12">
    <name type="scientific">Sphingomonas glacialis</name>
    <dbReference type="NCBI Taxonomy" id="658225"/>
    <lineage>
        <taxon>Bacteria</taxon>
        <taxon>Pseudomonadati</taxon>
        <taxon>Pseudomonadota</taxon>
        <taxon>Alphaproteobacteria</taxon>
        <taxon>Sphingomonadales</taxon>
        <taxon>Sphingomonadaceae</taxon>
        <taxon>Sphingomonas</taxon>
    </lineage>
</organism>
<protein>
    <recommendedName>
        <fullName evidence="2">histidine kinase</fullName>
        <ecNumber evidence="2">2.7.13.3</ecNumber>
    </recommendedName>
</protein>
<dbReference type="PROSITE" id="PS50109">
    <property type="entry name" value="HIS_KIN"/>
    <property type="match status" value="1"/>
</dbReference>
<dbReference type="SUPFAM" id="SSF55874">
    <property type="entry name" value="ATPase domain of HSP90 chaperone/DNA topoisomerase II/histidine kinase"/>
    <property type="match status" value="1"/>
</dbReference>
<evidence type="ECO:0000256" key="7">
    <source>
        <dbReference type="ARBA" id="ARBA00022840"/>
    </source>
</evidence>
<evidence type="ECO:0000256" key="6">
    <source>
        <dbReference type="ARBA" id="ARBA00022777"/>
    </source>
</evidence>
<dbReference type="Pfam" id="PF02518">
    <property type="entry name" value="HATPase_c"/>
    <property type="match status" value="1"/>
</dbReference>
<keyword evidence="8" id="KW-0902">Two-component regulatory system</keyword>
<dbReference type="Proteomes" id="UP000652430">
    <property type="component" value="Unassembled WGS sequence"/>
</dbReference>
<dbReference type="InterPro" id="IPR004358">
    <property type="entry name" value="Sig_transdc_His_kin-like_C"/>
</dbReference>
<name>A0ABQ3L9T2_9SPHN</name>
<dbReference type="EMBL" id="BNAQ01000001">
    <property type="protein sequence ID" value="GHH09140.1"/>
    <property type="molecule type" value="Genomic_DNA"/>
</dbReference>
<dbReference type="SMART" id="SM00387">
    <property type="entry name" value="HATPase_c"/>
    <property type="match status" value="1"/>
</dbReference>
<dbReference type="InterPro" id="IPR036890">
    <property type="entry name" value="HATPase_C_sf"/>
</dbReference>
<proteinExistence type="predicted"/>
<comment type="catalytic activity">
    <reaction evidence="1">
        <text>ATP + protein L-histidine = ADP + protein N-phospho-L-histidine.</text>
        <dbReference type="EC" id="2.7.13.3"/>
    </reaction>
</comment>
<keyword evidence="12" id="KW-1185">Reference proteome</keyword>
<evidence type="ECO:0000256" key="4">
    <source>
        <dbReference type="ARBA" id="ARBA00022679"/>
    </source>
</evidence>
<keyword evidence="4" id="KW-0808">Transferase</keyword>
<dbReference type="PANTHER" id="PTHR43065">
    <property type="entry name" value="SENSOR HISTIDINE KINASE"/>
    <property type="match status" value="1"/>
</dbReference>
<accession>A0ABQ3L9T2</accession>
<dbReference type="EC" id="2.7.13.3" evidence="2"/>
<evidence type="ECO:0000256" key="9">
    <source>
        <dbReference type="SAM" id="MobiDB-lite"/>
    </source>
</evidence>
<evidence type="ECO:0000313" key="11">
    <source>
        <dbReference type="EMBL" id="GHH09140.1"/>
    </source>
</evidence>
<evidence type="ECO:0000256" key="2">
    <source>
        <dbReference type="ARBA" id="ARBA00012438"/>
    </source>
</evidence>
<keyword evidence="3" id="KW-0597">Phosphoprotein</keyword>
<feature type="region of interest" description="Disordered" evidence="9">
    <location>
        <begin position="125"/>
        <end position="146"/>
    </location>
</feature>
<dbReference type="Gene3D" id="3.30.565.10">
    <property type="entry name" value="Histidine kinase-like ATPase, C-terminal domain"/>
    <property type="match status" value="1"/>
</dbReference>
<feature type="domain" description="Histidine kinase" evidence="10">
    <location>
        <begin position="164"/>
        <end position="372"/>
    </location>
</feature>
<evidence type="ECO:0000256" key="1">
    <source>
        <dbReference type="ARBA" id="ARBA00000085"/>
    </source>
</evidence>
<dbReference type="Gene3D" id="1.10.287.130">
    <property type="match status" value="1"/>
</dbReference>
<dbReference type="PRINTS" id="PR00344">
    <property type="entry name" value="BCTRLSENSOR"/>
</dbReference>
<comment type="caution">
    <text evidence="11">The sequence shown here is derived from an EMBL/GenBank/DDBJ whole genome shotgun (WGS) entry which is preliminary data.</text>
</comment>
<dbReference type="RefSeq" id="WP_189674983.1">
    <property type="nucleotide sequence ID" value="NZ_BNAQ01000001.1"/>
</dbReference>
<dbReference type="PANTHER" id="PTHR43065:SF10">
    <property type="entry name" value="PEROXIDE STRESS-ACTIVATED HISTIDINE KINASE MAK3"/>
    <property type="match status" value="1"/>
</dbReference>